<dbReference type="PANTHER" id="PTHR10196:SF67">
    <property type="entry name" value="SEDOHEPTULOKINASE"/>
    <property type="match status" value="1"/>
</dbReference>
<sequence length="628" mass="68873">METEVPLILGIDLGTSSIKVALVTQGSNPRVETSLSRDTGLVSGPSLSNFKIFYLPNEHTQDVGKIFQCLHILLSSIPPQLMTRVTAITVTGQMHGVMGWLGNNLAIVDKSKNEKKKLDVNVSGGGCGKLVTWMDRRCSKEFLDSLPNPTRSEKPSTGFGCATILWHFKNQPDEFAMTPINVEQERDIFEKTAVLRKTSVGSPTQRPAITDNMDTCNSFASQSKSRSVSQSPLPSLLRPIQHTPWTCIGTVADFLVACLASLQRPVMSPQMAMSWGYFDVENNSWDFHALNASGFTLTHLLPEIVPCGTEVGKLAFDWEGVPAGASVFVALGDLQCSVYPFLEHQRTLNGIGACNISTSAQIAFKLPAGLEINGQTSSHSSSTDVCNRDSEGVFERLLKSKRISVWPFFHPNERIVVAASLNGGNVIERFIKMLRVWCRQLGCPAIETAQEKSDQPIWDAIWYKRLKLDSGRKVWMSHIYEKLSHAASGQIEHKDSPIAAMMSASEINVDPRLFGERYCEAVGVKDYEPVEPGASVTNIHPDDVFSLPAIYAAVCRGVVRNLVSMAPPELLVWANVKQLYCMGGALKRNPLLLHQLKSEYSLANVTCVSEDNVVEACVGAALFTATIV</sequence>
<name>W6UR30_ECHGR</name>
<dbReference type="Gene3D" id="3.30.420.40">
    <property type="match status" value="2"/>
</dbReference>
<dbReference type="CTD" id="36337665"/>
<dbReference type="RefSeq" id="XP_024354342.1">
    <property type="nucleotide sequence ID" value="XM_024491199.1"/>
</dbReference>
<organism evidence="4 5">
    <name type="scientific">Echinococcus granulosus</name>
    <name type="common">Hydatid tapeworm</name>
    <dbReference type="NCBI Taxonomy" id="6210"/>
    <lineage>
        <taxon>Eukaryota</taxon>
        <taxon>Metazoa</taxon>
        <taxon>Spiralia</taxon>
        <taxon>Lophotrochozoa</taxon>
        <taxon>Platyhelminthes</taxon>
        <taxon>Cestoda</taxon>
        <taxon>Eucestoda</taxon>
        <taxon>Cyclophyllidea</taxon>
        <taxon>Taeniidae</taxon>
        <taxon>Echinococcus</taxon>
        <taxon>Echinococcus granulosus group</taxon>
    </lineage>
</organism>
<gene>
    <name evidence="4" type="ORF">EGR_01950</name>
</gene>
<evidence type="ECO:0000313" key="4">
    <source>
        <dbReference type="EMBL" id="EUB63146.1"/>
    </source>
</evidence>
<comment type="caution">
    <text evidence="4">The sequence shown here is derived from an EMBL/GenBank/DDBJ whole genome shotgun (WGS) entry which is preliminary data.</text>
</comment>
<dbReference type="OrthoDB" id="10264182at2759"/>
<dbReference type="InterPro" id="IPR043129">
    <property type="entry name" value="ATPase_NBD"/>
</dbReference>
<keyword evidence="5" id="KW-1185">Reference proteome</keyword>
<keyword evidence="2" id="KW-0808">Transferase</keyword>
<dbReference type="GO" id="GO:0050277">
    <property type="term" value="F:sedoheptulokinase activity"/>
    <property type="evidence" value="ECO:0007669"/>
    <property type="project" value="TreeGrafter"/>
</dbReference>
<dbReference type="Proteomes" id="UP000019149">
    <property type="component" value="Unassembled WGS sequence"/>
</dbReference>
<keyword evidence="3" id="KW-0418">Kinase</keyword>
<evidence type="ECO:0000256" key="1">
    <source>
        <dbReference type="ARBA" id="ARBA00009156"/>
    </source>
</evidence>
<dbReference type="GO" id="GO:0005829">
    <property type="term" value="C:cytosol"/>
    <property type="evidence" value="ECO:0007669"/>
    <property type="project" value="TreeGrafter"/>
</dbReference>
<dbReference type="OMA" id="TWQDTRC"/>
<proteinExistence type="inferred from homology"/>
<evidence type="ECO:0000313" key="5">
    <source>
        <dbReference type="Proteomes" id="UP000019149"/>
    </source>
</evidence>
<dbReference type="PANTHER" id="PTHR10196">
    <property type="entry name" value="SUGAR KINASE"/>
    <property type="match status" value="1"/>
</dbReference>
<evidence type="ECO:0000256" key="2">
    <source>
        <dbReference type="ARBA" id="ARBA00022679"/>
    </source>
</evidence>
<comment type="similarity">
    <text evidence="1">Belongs to the FGGY kinase family.</text>
</comment>
<dbReference type="AlphaFoldDB" id="W6UR30"/>
<dbReference type="CDD" id="cd07777">
    <property type="entry name" value="ASKHA_NBD_FGGY_SHK"/>
    <property type="match status" value="1"/>
</dbReference>
<dbReference type="KEGG" id="egl:EGR_01950"/>
<dbReference type="GeneID" id="36337665"/>
<reference evidence="4 5" key="1">
    <citation type="journal article" date="2013" name="Nat. Genet.">
        <title>The genome of the hydatid tapeworm Echinococcus granulosus.</title>
        <authorList>
            <person name="Zheng H."/>
            <person name="Zhang W."/>
            <person name="Zhang L."/>
            <person name="Zhang Z."/>
            <person name="Li J."/>
            <person name="Lu G."/>
            <person name="Zhu Y."/>
            <person name="Wang Y."/>
            <person name="Huang Y."/>
            <person name="Liu J."/>
            <person name="Kang H."/>
            <person name="Chen J."/>
            <person name="Wang L."/>
            <person name="Chen A."/>
            <person name="Yu S."/>
            <person name="Gao Z."/>
            <person name="Jin L."/>
            <person name="Gu W."/>
            <person name="Wang Z."/>
            <person name="Zhao L."/>
            <person name="Shi B."/>
            <person name="Wen H."/>
            <person name="Lin R."/>
            <person name="Jones M.K."/>
            <person name="Brejova B."/>
            <person name="Vinar T."/>
            <person name="Zhao G."/>
            <person name="McManus D.P."/>
            <person name="Chen Z."/>
            <person name="Zhou Y."/>
            <person name="Wang S."/>
        </authorList>
    </citation>
    <scope>NUCLEOTIDE SEQUENCE [LARGE SCALE GENOMIC DNA]</scope>
</reference>
<dbReference type="SUPFAM" id="SSF53067">
    <property type="entry name" value="Actin-like ATPase domain"/>
    <property type="match status" value="2"/>
</dbReference>
<dbReference type="STRING" id="6210.W6UR30"/>
<evidence type="ECO:0000256" key="3">
    <source>
        <dbReference type="ARBA" id="ARBA00022777"/>
    </source>
</evidence>
<protein>
    <submittedName>
        <fullName evidence="4">Sedoheptulokinase</fullName>
    </submittedName>
</protein>
<dbReference type="EMBL" id="APAU02000008">
    <property type="protein sequence ID" value="EUB63146.1"/>
    <property type="molecule type" value="Genomic_DNA"/>
</dbReference>
<dbReference type="GO" id="GO:0006071">
    <property type="term" value="P:glycerol metabolic process"/>
    <property type="evidence" value="ECO:0007669"/>
    <property type="project" value="TreeGrafter"/>
</dbReference>
<accession>W6UR30</accession>